<dbReference type="SUPFAM" id="SSF48613">
    <property type="entry name" value="Heme oxygenase-like"/>
    <property type="match status" value="1"/>
</dbReference>
<dbReference type="OrthoDB" id="7629404at2"/>
<reference evidence="1 2" key="1">
    <citation type="journal article" date="2015" name="Antonie Van Leeuwenhoek">
        <title>Pseudooceanicola atlanticus gen. nov. sp. nov., isolated from surface seawater of the Atlantic Ocean and reclassification of Oceanicola batsensis, Oceanicola marinus, Oceanicola nitratireducens, Oceanicola nanhaiensis, Oceanicola antarcticus and Oceanicola flagellatus, as Pseudooceanicola batsensis comb. nov., Pseudooceanicola marinus comb. nov., Pseudooceanicola nitratireducens comb. nov., Pseudooceanicola nanhaiensis comb. nov., Pseudooceanicola antarcticus comb. nov., and Pseudooceanicola flagellatus comb. nov.</title>
        <authorList>
            <person name="Lai Q."/>
            <person name="Li G."/>
            <person name="Liu X."/>
            <person name="Du Y."/>
            <person name="Sun F."/>
            <person name="Shao Z."/>
        </authorList>
    </citation>
    <scope>NUCLEOTIDE SEQUENCE [LARGE SCALE GENOMIC DNA]</scope>
    <source>
        <strain evidence="1 2">22II-s11g</strain>
    </source>
</reference>
<dbReference type="STRING" id="1461694.ATO9_03895"/>
<dbReference type="InterPro" id="IPR016084">
    <property type="entry name" value="Haem_Oase-like_multi-hlx"/>
</dbReference>
<protein>
    <recommendedName>
        <fullName evidence="3">Heme oxygenase</fullName>
    </recommendedName>
</protein>
<accession>A0A0A0EN42</accession>
<keyword evidence="2" id="KW-1185">Reference proteome</keyword>
<dbReference type="Gene3D" id="1.20.910.10">
    <property type="entry name" value="Heme oxygenase-like"/>
    <property type="match status" value="1"/>
</dbReference>
<organism evidence="1 2">
    <name type="scientific">Pseudooceanicola atlanticus</name>
    <dbReference type="NCBI Taxonomy" id="1461694"/>
    <lineage>
        <taxon>Bacteria</taxon>
        <taxon>Pseudomonadati</taxon>
        <taxon>Pseudomonadota</taxon>
        <taxon>Alphaproteobacteria</taxon>
        <taxon>Rhodobacterales</taxon>
        <taxon>Paracoccaceae</taxon>
        <taxon>Pseudooceanicola</taxon>
    </lineage>
</organism>
<comment type="caution">
    <text evidence="1">The sequence shown here is derived from an EMBL/GenBank/DDBJ whole genome shotgun (WGS) entry which is preliminary data.</text>
</comment>
<evidence type="ECO:0000313" key="2">
    <source>
        <dbReference type="Proteomes" id="UP000030004"/>
    </source>
</evidence>
<sequence length="212" mass="23399">MPFQDQRSLRTRLRDDLSHVHERLDSRLSLADLTTGQGLRRFLFAQSFGFRQVMARLDDQDPPATAPLLSRIAEALDADLATLDAPDARDVAGQEDRPEADEPPLSGLAIDYMVLGSGLGTTVLRRSWAEGTDDDVRAAGQYFTLPRPPQPWRDLVMHLGDLPASGDRADRITGDAEQIFEFFATGWDRSGDIRVRTASAPKGDATRDPTNP</sequence>
<dbReference type="AlphaFoldDB" id="A0A0A0EN42"/>
<name>A0A0A0EN42_9RHOB</name>
<evidence type="ECO:0000313" key="1">
    <source>
        <dbReference type="EMBL" id="KGM50632.1"/>
    </source>
</evidence>
<evidence type="ECO:0008006" key="3">
    <source>
        <dbReference type="Google" id="ProtNLM"/>
    </source>
</evidence>
<proteinExistence type="predicted"/>
<dbReference type="RefSeq" id="WP_043745178.1">
    <property type="nucleotide sequence ID" value="NZ_AQQX01000001.1"/>
</dbReference>
<dbReference type="eggNOG" id="ENOG5033D41">
    <property type="taxonomic scope" value="Bacteria"/>
</dbReference>
<dbReference type="Proteomes" id="UP000030004">
    <property type="component" value="Unassembled WGS sequence"/>
</dbReference>
<gene>
    <name evidence="1" type="ORF">ATO9_03895</name>
</gene>
<dbReference type="EMBL" id="AQQX01000001">
    <property type="protein sequence ID" value="KGM50632.1"/>
    <property type="molecule type" value="Genomic_DNA"/>
</dbReference>